<evidence type="ECO:0000256" key="2">
    <source>
        <dbReference type="SAM" id="Phobius"/>
    </source>
</evidence>
<evidence type="ECO:0000256" key="1">
    <source>
        <dbReference type="SAM" id="MobiDB-lite"/>
    </source>
</evidence>
<keyword evidence="2" id="KW-0812">Transmembrane</keyword>
<accession>A0A8B7XTM8</accession>
<dbReference type="AlphaFoldDB" id="A0A8B7XTM8"/>
<proteinExistence type="predicted"/>
<feature type="region of interest" description="Disordered" evidence="1">
    <location>
        <begin position="343"/>
        <end position="373"/>
    </location>
</feature>
<dbReference type="OrthoDB" id="10511431at2759"/>
<feature type="transmembrane region" description="Helical" evidence="2">
    <location>
        <begin position="308"/>
        <end position="334"/>
    </location>
</feature>
<keyword evidence="3" id="KW-1185">Reference proteome</keyword>
<dbReference type="Proteomes" id="UP000694845">
    <property type="component" value="Unplaced"/>
</dbReference>
<dbReference type="GeneID" id="110975759"/>
<evidence type="ECO:0000313" key="3">
    <source>
        <dbReference type="Proteomes" id="UP000694845"/>
    </source>
</evidence>
<dbReference type="RefSeq" id="XP_022084209.1">
    <property type="nucleotide sequence ID" value="XM_022228517.1"/>
</dbReference>
<feature type="compositionally biased region" description="Basic residues" evidence="1">
    <location>
        <begin position="348"/>
        <end position="361"/>
    </location>
</feature>
<keyword evidence="2" id="KW-0472">Membrane</keyword>
<feature type="region of interest" description="Disordered" evidence="1">
    <location>
        <begin position="115"/>
        <end position="143"/>
    </location>
</feature>
<evidence type="ECO:0000313" key="5">
    <source>
        <dbReference type="RefSeq" id="XP_022084209.1"/>
    </source>
</evidence>
<keyword evidence="2" id="KW-1133">Transmembrane helix</keyword>
<dbReference type="RefSeq" id="XP_022084208.1">
    <property type="nucleotide sequence ID" value="XM_022228516.1"/>
</dbReference>
<sequence length="373" mass="40746">MTVGKKPMTDSINLMILQFNIGPLFVRKSGKALLHDSTPRSQALPQTTGESPALTGALECPARQDYQCYIGFPSDLFPAGANQAAATGALGLILDAARGWWAAFIRAAESASQEAEQSARSINGTTPTDAPIGPSSASSNNDEEDFDFKIWIPEEWELSPVINSTQTPCSDLEMYPPSADELPVADEHEKSEQAQSEVDKAACSVCFPSAAMDDASRNLTYDEIDAMPFRPTSHWHTISAWLDWFLTHLLLHHAAHAQLQIDTQGPYSGTIATTVTSPATTSHCRAFVALDLSGEIRPGKVFVEKPPLLAWATRTVSVAFVVVLLCLLSPACFIGEEQKKEARETKALKRRKGNEHRRNGRRYAAYMNAKGRQ</sequence>
<evidence type="ECO:0000313" key="4">
    <source>
        <dbReference type="RefSeq" id="XP_022084208.1"/>
    </source>
</evidence>
<organism evidence="3 4">
    <name type="scientific">Acanthaster planci</name>
    <name type="common">Crown-of-thorns starfish</name>
    <dbReference type="NCBI Taxonomy" id="133434"/>
    <lineage>
        <taxon>Eukaryota</taxon>
        <taxon>Metazoa</taxon>
        <taxon>Echinodermata</taxon>
        <taxon>Eleutherozoa</taxon>
        <taxon>Asterozoa</taxon>
        <taxon>Asteroidea</taxon>
        <taxon>Valvatacea</taxon>
        <taxon>Valvatida</taxon>
        <taxon>Acanthasteridae</taxon>
        <taxon>Acanthaster</taxon>
    </lineage>
</organism>
<protein>
    <submittedName>
        <fullName evidence="4 5">Uncharacterized protein LOC110975759 isoform X1</fullName>
    </submittedName>
</protein>
<gene>
    <name evidence="4 5" type="primary">LOC110975759</name>
</gene>
<reference evidence="4 5" key="1">
    <citation type="submission" date="2025-04" db="UniProtKB">
        <authorList>
            <consortium name="RefSeq"/>
        </authorList>
    </citation>
    <scope>IDENTIFICATION</scope>
</reference>
<dbReference type="KEGG" id="aplc:110975759"/>
<name>A0A8B7XTM8_ACAPL</name>